<dbReference type="EMBL" id="CAJNOL010006922">
    <property type="protein sequence ID" value="CAF1623256.1"/>
    <property type="molecule type" value="Genomic_DNA"/>
</dbReference>
<feature type="region of interest" description="Disordered" evidence="1">
    <location>
        <begin position="1"/>
        <end position="45"/>
    </location>
</feature>
<dbReference type="Proteomes" id="UP000663870">
    <property type="component" value="Unassembled WGS sequence"/>
</dbReference>
<feature type="non-terminal residue" evidence="2">
    <location>
        <position position="45"/>
    </location>
</feature>
<organism evidence="2 3">
    <name type="scientific">Rotaria sordida</name>
    <dbReference type="NCBI Taxonomy" id="392033"/>
    <lineage>
        <taxon>Eukaryota</taxon>
        <taxon>Metazoa</taxon>
        <taxon>Spiralia</taxon>
        <taxon>Gnathifera</taxon>
        <taxon>Rotifera</taxon>
        <taxon>Eurotatoria</taxon>
        <taxon>Bdelloidea</taxon>
        <taxon>Philodinida</taxon>
        <taxon>Philodinidae</taxon>
        <taxon>Rotaria</taxon>
    </lineage>
</organism>
<keyword evidence="3" id="KW-1185">Reference proteome</keyword>
<gene>
    <name evidence="2" type="ORF">JXQ802_LOCUS50856</name>
</gene>
<dbReference type="AlphaFoldDB" id="A0A816CGW0"/>
<reference evidence="2" key="1">
    <citation type="submission" date="2021-02" db="EMBL/GenBank/DDBJ databases">
        <authorList>
            <person name="Nowell W R."/>
        </authorList>
    </citation>
    <scope>NUCLEOTIDE SEQUENCE</scope>
</reference>
<accession>A0A816CGW0</accession>
<name>A0A816CGW0_9BILA</name>
<evidence type="ECO:0000313" key="2">
    <source>
        <dbReference type="EMBL" id="CAF1623256.1"/>
    </source>
</evidence>
<evidence type="ECO:0000313" key="3">
    <source>
        <dbReference type="Proteomes" id="UP000663870"/>
    </source>
</evidence>
<proteinExistence type="predicted"/>
<protein>
    <submittedName>
        <fullName evidence="2">Uncharacterized protein</fullName>
    </submittedName>
</protein>
<evidence type="ECO:0000256" key="1">
    <source>
        <dbReference type="SAM" id="MobiDB-lite"/>
    </source>
</evidence>
<sequence>MQSHVEEIEMAPMDENAKSVDCSPPKDDVVVDADEETNPISNARN</sequence>
<comment type="caution">
    <text evidence="2">The sequence shown here is derived from an EMBL/GenBank/DDBJ whole genome shotgun (WGS) entry which is preliminary data.</text>
</comment>